<protein>
    <submittedName>
        <fullName evidence="5">7TM diverse intracellular signaling domain-containing protein</fullName>
    </submittedName>
</protein>
<reference evidence="5 6" key="1">
    <citation type="submission" date="2023-08" db="EMBL/GenBank/DDBJ databases">
        <title>Comparative genomics and taxonomic characterization of three novel marine species of genus Marivirga.</title>
        <authorList>
            <person name="Muhammad N."/>
            <person name="Kim S.-G."/>
        </authorList>
    </citation>
    <scope>NUCLEOTIDE SEQUENCE [LARGE SCALE GENOMIC DNA]</scope>
    <source>
        <strain evidence="5 6">BDSF4-3</strain>
    </source>
</reference>
<sequence length="721" mass="83034">MQVKLISGIFISTFLLFFSHSVLSQKVTLHEVNKEYQIGKSLQIIVDEEKTISFDEIKSGKHDDEFKKSEVDVPNYAYLDANFWFKINLDDQSSADNRWYLESSRTQIDTIKVYFQNENGDFTEYASGDLYPYDSRIIKHKDFVFPIPKTKNGKQVIYIWCKGNFSKQFPFTIIEERTFAEASHKTDLTMGILFGVFIAMVIYNLLLFFSLRSLTYLYYVLYMGSFLLAMMALTGYGYEMLFNYWLRFANISNMFFIALTVLFASQFTRRFLAVKKYSTFFHYALFAPEVYSIFLIIVSLTGIWVDGFVLFASKSAAYCGMIGVIVFLPTGIGIYRKGSRPAYFYLVAWTALFVGVIIYVLKNNAILPQNTFTDMSIIIGAVAEAILLSLGMADRIKTLEKEQRAARDKMISTLQENEDLIKNQNQILEQKVAERTSEIMEKNVEIEQQLEEIAAQRDMLSATKMELERQNDNVTSSINYAQRIQKAMLPQEDRIHHVFRESFIMFRPRDIVSGDFYWYTEIEGKKIFTVADCTGHGVPGAFMSMIGINLLNEIINVRNVTDSGNILYKLNEGVQKSLSQESSSNKDGMDMTLIVLDEEKKTIQFSGAKNPLIYVKNGEFNIIKGNNNPIGGISKNGNRDYDTHTISYEKDMMIYMFSDGFQDQFGGPDDRKFMVKRFKQILHDIAEKPTEKQLTILNQELDDWMKNTRQLDDILVAGIRL</sequence>
<dbReference type="InterPro" id="IPR052016">
    <property type="entry name" value="Bact_Sigma-Reg"/>
</dbReference>
<keyword evidence="6" id="KW-1185">Reference proteome</keyword>
<dbReference type="Gene3D" id="2.60.40.2380">
    <property type="match status" value="1"/>
</dbReference>
<keyword evidence="3" id="KW-0472">Membrane</keyword>
<proteinExistence type="predicted"/>
<dbReference type="InterPro" id="IPR011623">
    <property type="entry name" value="7TMR_DISM_rcpt_extracell_dom1"/>
</dbReference>
<dbReference type="KEGG" id="msaa:QYS49_13630"/>
<gene>
    <name evidence="5" type="ORF">QYS49_13630</name>
</gene>
<name>A0AA49GCK6_9BACT</name>
<keyword evidence="2" id="KW-0175">Coiled coil</keyword>
<keyword evidence="3" id="KW-1133">Transmembrane helix</keyword>
<dbReference type="Pfam" id="PF07696">
    <property type="entry name" value="7TMR-DISMED2"/>
    <property type="match status" value="1"/>
</dbReference>
<feature type="coiled-coil region" evidence="2">
    <location>
        <begin position="396"/>
        <end position="470"/>
    </location>
</feature>
<feature type="transmembrane region" description="Helical" evidence="3">
    <location>
        <begin position="315"/>
        <end position="335"/>
    </location>
</feature>
<dbReference type="InterPro" id="IPR036457">
    <property type="entry name" value="PPM-type-like_dom_sf"/>
</dbReference>
<dbReference type="PANTHER" id="PTHR43156:SF9">
    <property type="entry name" value="HAMP DOMAIN-CONTAINING PROTEIN"/>
    <property type="match status" value="1"/>
</dbReference>
<keyword evidence="1" id="KW-0378">Hydrolase</keyword>
<feature type="transmembrane region" description="Helical" evidence="3">
    <location>
        <begin position="188"/>
        <end position="209"/>
    </location>
</feature>
<dbReference type="GO" id="GO:0016791">
    <property type="term" value="F:phosphatase activity"/>
    <property type="evidence" value="ECO:0007669"/>
    <property type="project" value="TreeGrafter"/>
</dbReference>
<evidence type="ECO:0000313" key="5">
    <source>
        <dbReference type="EMBL" id="WKK78006.2"/>
    </source>
</evidence>
<dbReference type="PANTHER" id="PTHR43156">
    <property type="entry name" value="STAGE II SPORULATION PROTEIN E-RELATED"/>
    <property type="match status" value="1"/>
</dbReference>
<dbReference type="InterPro" id="IPR011622">
    <property type="entry name" value="7TMR_DISM_rcpt_extracell_dom2"/>
</dbReference>
<keyword evidence="3" id="KW-0812">Transmembrane</keyword>
<dbReference type="AlphaFoldDB" id="A0AA49GCK6"/>
<dbReference type="Gene3D" id="3.60.40.10">
    <property type="entry name" value="PPM-type phosphatase domain"/>
    <property type="match status" value="1"/>
</dbReference>
<dbReference type="InterPro" id="IPR001932">
    <property type="entry name" value="PPM-type_phosphatase-like_dom"/>
</dbReference>
<feature type="transmembrane region" description="Helical" evidence="3">
    <location>
        <begin position="342"/>
        <end position="361"/>
    </location>
</feature>
<dbReference type="Proteomes" id="UP001230496">
    <property type="component" value="Chromosome"/>
</dbReference>
<organism evidence="5 6">
    <name type="scientific">Marivirga salinarum</name>
    <dbReference type="NCBI Taxonomy" id="3059078"/>
    <lineage>
        <taxon>Bacteria</taxon>
        <taxon>Pseudomonadati</taxon>
        <taxon>Bacteroidota</taxon>
        <taxon>Cytophagia</taxon>
        <taxon>Cytophagales</taxon>
        <taxon>Marivirgaceae</taxon>
        <taxon>Marivirga</taxon>
    </lineage>
</organism>
<dbReference type="RefSeq" id="WP_308349035.1">
    <property type="nucleotide sequence ID" value="NZ_CP129971.1"/>
</dbReference>
<evidence type="ECO:0000256" key="2">
    <source>
        <dbReference type="SAM" id="Coils"/>
    </source>
</evidence>
<feature type="transmembrane region" description="Helical" evidence="3">
    <location>
        <begin position="373"/>
        <end position="393"/>
    </location>
</feature>
<evidence type="ECO:0000259" key="4">
    <source>
        <dbReference type="SMART" id="SM00331"/>
    </source>
</evidence>
<evidence type="ECO:0000313" key="6">
    <source>
        <dbReference type="Proteomes" id="UP001230496"/>
    </source>
</evidence>
<feature type="transmembrane region" description="Helical" evidence="3">
    <location>
        <begin position="216"/>
        <end position="238"/>
    </location>
</feature>
<feature type="transmembrane region" description="Helical" evidence="3">
    <location>
        <begin position="280"/>
        <end position="303"/>
    </location>
</feature>
<evidence type="ECO:0000256" key="1">
    <source>
        <dbReference type="ARBA" id="ARBA00022801"/>
    </source>
</evidence>
<accession>A0AA49GCK6</accession>
<dbReference type="Pfam" id="PF07228">
    <property type="entry name" value="SpoIIE"/>
    <property type="match status" value="1"/>
</dbReference>
<dbReference type="SMART" id="SM00331">
    <property type="entry name" value="PP2C_SIG"/>
    <property type="match status" value="1"/>
</dbReference>
<dbReference type="EMBL" id="CP129971">
    <property type="protein sequence ID" value="WKK78006.2"/>
    <property type="molecule type" value="Genomic_DNA"/>
</dbReference>
<feature type="transmembrane region" description="Helical" evidence="3">
    <location>
        <begin position="244"/>
        <end position="268"/>
    </location>
</feature>
<evidence type="ECO:0000256" key="3">
    <source>
        <dbReference type="SAM" id="Phobius"/>
    </source>
</evidence>
<feature type="domain" description="PPM-type phosphatase" evidence="4">
    <location>
        <begin position="500"/>
        <end position="721"/>
    </location>
</feature>
<dbReference type="Pfam" id="PF07695">
    <property type="entry name" value="7TMR-DISM_7TM"/>
    <property type="match status" value="1"/>
</dbReference>